<accession>A0AAN7ZBK8</accession>
<evidence type="ECO:0000313" key="3">
    <source>
        <dbReference type="Proteomes" id="UP001305414"/>
    </source>
</evidence>
<name>A0AAN7ZBK8_9PEZI</name>
<comment type="caution">
    <text evidence="2">The sequence shown here is derived from an EMBL/GenBank/DDBJ whole genome shotgun (WGS) entry which is preliminary data.</text>
</comment>
<organism evidence="2 3">
    <name type="scientific">Xylaria bambusicola</name>
    <dbReference type="NCBI Taxonomy" id="326684"/>
    <lineage>
        <taxon>Eukaryota</taxon>
        <taxon>Fungi</taxon>
        <taxon>Dikarya</taxon>
        <taxon>Ascomycota</taxon>
        <taxon>Pezizomycotina</taxon>
        <taxon>Sordariomycetes</taxon>
        <taxon>Xylariomycetidae</taxon>
        <taxon>Xylariales</taxon>
        <taxon>Xylariaceae</taxon>
        <taxon>Xylaria</taxon>
    </lineage>
</organism>
<evidence type="ECO:0000256" key="1">
    <source>
        <dbReference type="SAM" id="Phobius"/>
    </source>
</evidence>
<dbReference type="AlphaFoldDB" id="A0AAN7ZBK8"/>
<keyword evidence="3" id="KW-1185">Reference proteome</keyword>
<evidence type="ECO:0000313" key="2">
    <source>
        <dbReference type="EMBL" id="KAK5633156.1"/>
    </source>
</evidence>
<sequence>MSVAVSDENVTVDINVGQIPESLVVAPDVERLMLGVLCVLLDGLNVIVIIVVFTEDSEGVTIGVEVSTNVEEIIRVDVLIDVAISDVVNIADVVDVSTVIGVGVELPLPEMGHESSRFWLGAFPPWQAEATQSFWYGVDSIQTRYVACFGLYGRNSGVS</sequence>
<feature type="transmembrane region" description="Helical" evidence="1">
    <location>
        <begin position="32"/>
        <end position="53"/>
    </location>
</feature>
<protein>
    <submittedName>
        <fullName evidence="2">Uncharacterized protein</fullName>
    </submittedName>
</protein>
<dbReference type="Proteomes" id="UP001305414">
    <property type="component" value="Unassembled WGS sequence"/>
</dbReference>
<dbReference type="EMBL" id="JAWHQM010000030">
    <property type="protein sequence ID" value="KAK5633156.1"/>
    <property type="molecule type" value="Genomic_DNA"/>
</dbReference>
<keyword evidence="1" id="KW-0812">Transmembrane</keyword>
<keyword evidence="1" id="KW-1133">Transmembrane helix</keyword>
<proteinExistence type="predicted"/>
<reference evidence="2 3" key="1">
    <citation type="submission" date="2023-10" db="EMBL/GenBank/DDBJ databases">
        <title>Draft genome sequence of Xylaria bambusicola isolate GMP-LS, the root and basal stem rot pathogen of sugarcane in Indonesia.</title>
        <authorList>
            <person name="Selvaraj P."/>
            <person name="Muralishankar V."/>
            <person name="Muruganantham S."/>
            <person name="Sp S."/>
            <person name="Haryani S."/>
            <person name="Lau K.J.X."/>
            <person name="Naqvi N.I."/>
        </authorList>
    </citation>
    <scope>NUCLEOTIDE SEQUENCE [LARGE SCALE GENOMIC DNA]</scope>
    <source>
        <strain evidence="2">GMP-LS</strain>
    </source>
</reference>
<keyword evidence="1" id="KW-0472">Membrane</keyword>
<gene>
    <name evidence="2" type="ORF">RRF57_008869</name>
</gene>